<organism evidence="1 2">
    <name type="scientific">Rehmannia glutinosa</name>
    <name type="common">Chinese foxglove</name>
    <dbReference type="NCBI Taxonomy" id="99300"/>
    <lineage>
        <taxon>Eukaryota</taxon>
        <taxon>Viridiplantae</taxon>
        <taxon>Streptophyta</taxon>
        <taxon>Embryophyta</taxon>
        <taxon>Tracheophyta</taxon>
        <taxon>Spermatophyta</taxon>
        <taxon>Magnoliopsida</taxon>
        <taxon>eudicotyledons</taxon>
        <taxon>Gunneridae</taxon>
        <taxon>Pentapetalae</taxon>
        <taxon>asterids</taxon>
        <taxon>lamiids</taxon>
        <taxon>Lamiales</taxon>
        <taxon>Orobanchaceae</taxon>
        <taxon>Rehmannieae</taxon>
        <taxon>Rehmannia</taxon>
    </lineage>
</organism>
<evidence type="ECO:0000313" key="2">
    <source>
        <dbReference type="Proteomes" id="UP001318860"/>
    </source>
</evidence>
<evidence type="ECO:0008006" key="3">
    <source>
        <dbReference type="Google" id="ProtNLM"/>
    </source>
</evidence>
<dbReference type="PANTHER" id="PTHR47481">
    <property type="match status" value="1"/>
</dbReference>
<protein>
    <recommendedName>
        <fullName evidence="3">Retrotransposon Copia-like N-terminal domain-containing protein</fullName>
    </recommendedName>
</protein>
<comment type="caution">
    <text evidence="1">The sequence shown here is derived from an EMBL/GenBank/DDBJ whole genome shotgun (WGS) entry which is preliminary data.</text>
</comment>
<dbReference type="Proteomes" id="UP001318860">
    <property type="component" value="Unassembled WGS sequence"/>
</dbReference>
<evidence type="ECO:0000313" key="1">
    <source>
        <dbReference type="EMBL" id="KAK6133209.1"/>
    </source>
</evidence>
<gene>
    <name evidence="1" type="ORF">DH2020_033045</name>
</gene>
<name>A0ABR0VDE9_REHGL</name>
<keyword evidence="2" id="KW-1185">Reference proteome</keyword>
<accession>A0ABR0VDE9</accession>
<proteinExistence type="predicted"/>
<dbReference type="Pfam" id="PF14223">
    <property type="entry name" value="Retrotran_gag_2"/>
    <property type="match status" value="1"/>
</dbReference>
<dbReference type="EMBL" id="JABTTQ020001225">
    <property type="protein sequence ID" value="KAK6133209.1"/>
    <property type="molecule type" value="Genomic_DNA"/>
</dbReference>
<sequence>MSVTSGTNLSKINVGTGQEQVQIIHPQCQLITTKLTEINYLVWKHQILAAIRGYGLEEYLTGGCKVPEQFLEGTSKEPVLNPEFTNWRKQDQLVASWLLSSLSENILVNTVGLTSSQEIWESLEISFSQESAARVLEYKYHLNNLKKGSMSMREYLSKIKQYCDLLKSAGQTISDQEQVMTILAGLGNEYNPVMVGISCRIPACSLREAQALLTAFESRLEGVGCSGINTEGSIPSVNFISQAQTRRGEGFYGNINRGRGGRLFNSFRGRGYYRGSPNFRGRGGRFSNYKPRCQVCKMTNHTADVCHYRFEQ</sequence>
<reference evidence="1 2" key="1">
    <citation type="journal article" date="2021" name="Comput. Struct. Biotechnol. J.">
        <title>De novo genome assembly of the potent medicinal plant Rehmannia glutinosa using nanopore technology.</title>
        <authorList>
            <person name="Ma L."/>
            <person name="Dong C."/>
            <person name="Song C."/>
            <person name="Wang X."/>
            <person name="Zheng X."/>
            <person name="Niu Y."/>
            <person name="Chen S."/>
            <person name="Feng W."/>
        </authorList>
    </citation>
    <scope>NUCLEOTIDE SEQUENCE [LARGE SCALE GENOMIC DNA]</scope>
    <source>
        <strain evidence="1">DH-2019</strain>
    </source>
</reference>
<dbReference type="PANTHER" id="PTHR47481:SF31">
    <property type="entry name" value="OS01G0873500 PROTEIN"/>
    <property type="match status" value="1"/>
</dbReference>